<keyword evidence="2 5" id="KW-0812">Transmembrane</keyword>
<evidence type="ECO:0000256" key="5">
    <source>
        <dbReference type="SAM" id="Phobius"/>
    </source>
</evidence>
<dbReference type="InterPro" id="IPR010540">
    <property type="entry name" value="CmpB_TMEM229"/>
</dbReference>
<keyword evidence="4 5" id="KW-0472">Membrane</keyword>
<sequence>MKIITEIKTAVQNFLKCGVTGWCLEVMFTSVESIAAGDWRLMGKTSLLMFPIYGLGALLGPIGKGVDGWLGDGGGRTDDPGMLPARDRAIRHGMIYMVLIFAVEYASGMWLRSHGMCPWDYSGRHSNINGLIRLDFAPLWFGTGLLFEQITKKKGG</sequence>
<dbReference type="GO" id="GO:0016020">
    <property type="term" value="C:membrane"/>
    <property type="evidence" value="ECO:0007669"/>
    <property type="project" value="UniProtKB-SubCell"/>
</dbReference>
<reference evidence="6" key="2">
    <citation type="submission" date="2021-04" db="EMBL/GenBank/DDBJ databases">
        <authorList>
            <person name="Gilroy R."/>
        </authorList>
    </citation>
    <scope>NUCLEOTIDE SEQUENCE</scope>
    <source>
        <strain evidence="6">CHK178-16964</strain>
    </source>
</reference>
<proteinExistence type="predicted"/>
<dbReference type="Proteomes" id="UP000823900">
    <property type="component" value="Unassembled WGS sequence"/>
</dbReference>
<evidence type="ECO:0000313" key="6">
    <source>
        <dbReference type="EMBL" id="HJA70421.1"/>
    </source>
</evidence>
<dbReference type="AlphaFoldDB" id="A0A9D2KNX3"/>
<gene>
    <name evidence="6" type="ORF">IAA07_02435</name>
</gene>
<evidence type="ECO:0000256" key="1">
    <source>
        <dbReference type="ARBA" id="ARBA00004141"/>
    </source>
</evidence>
<organism evidence="6 7">
    <name type="scientific">Candidatus Lachnoclostridium stercoravium</name>
    <dbReference type="NCBI Taxonomy" id="2838633"/>
    <lineage>
        <taxon>Bacteria</taxon>
        <taxon>Bacillati</taxon>
        <taxon>Bacillota</taxon>
        <taxon>Clostridia</taxon>
        <taxon>Lachnospirales</taxon>
        <taxon>Lachnospiraceae</taxon>
    </lineage>
</organism>
<name>A0A9D2KNX3_9FIRM</name>
<dbReference type="EMBL" id="DWZA01000021">
    <property type="protein sequence ID" value="HJA70421.1"/>
    <property type="molecule type" value="Genomic_DNA"/>
</dbReference>
<evidence type="ECO:0000256" key="3">
    <source>
        <dbReference type="ARBA" id="ARBA00022989"/>
    </source>
</evidence>
<reference evidence="6" key="1">
    <citation type="journal article" date="2021" name="PeerJ">
        <title>Extensive microbial diversity within the chicken gut microbiome revealed by metagenomics and culture.</title>
        <authorList>
            <person name="Gilroy R."/>
            <person name="Ravi A."/>
            <person name="Getino M."/>
            <person name="Pursley I."/>
            <person name="Horton D.L."/>
            <person name="Alikhan N.F."/>
            <person name="Baker D."/>
            <person name="Gharbi K."/>
            <person name="Hall N."/>
            <person name="Watson M."/>
            <person name="Adriaenssens E.M."/>
            <person name="Foster-Nyarko E."/>
            <person name="Jarju S."/>
            <person name="Secka A."/>
            <person name="Antonio M."/>
            <person name="Oren A."/>
            <person name="Chaudhuri R.R."/>
            <person name="La Ragione R."/>
            <person name="Hildebrand F."/>
            <person name="Pallen M.J."/>
        </authorList>
    </citation>
    <scope>NUCLEOTIDE SEQUENCE</scope>
    <source>
        <strain evidence="6">CHK178-16964</strain>
    </source>
</reference>
<evidence type="ECO:0000256" key="4">
    <source>
        <dbReference type="ARBA" id="ARBA00023136"/>
    </source>
</evidence>
<accession>A0A9D2KNX3</accession>
<comment type="caution">
    <text evidence="6">The sequence shown here is derived from an EMBL/GenBank/DDBJ whole genome shotgun (WGS) entry which is preliminary data.</text>
</comment>
<evidence type="ECO:0000313" key="7">
    <source>
        <dbReference type="Proteomes" id="UP000823900"/>
    </source>
</evidence>
<dbReference type="PANTHER" id="PTHR31746">
    <property type="entry name" value="TRANSMEMBRANE PROTEIN 229 FAMILY MEMBER"/>
    <property type="match status" value="1"/>
</dbReference>
<evidence type="ECO:0000256" key="2">
    <source>
        <dbReference type="ARBA" id="ARBA00022692"/>
    </source>
</evidence>
<dbReference type="Pfam" id="PF06541">
    <property type="entry name" value="ABC_trans_CmpB"/>
    <property type="match status" value="1"/>
</dbReference>
<comment type="subcellular location">
    <subcellularLocation>
        <location evidence="1">Membrane</location>
        <topology evidence="1">Multi-pass membrane protein</topology>
    </subcellularLocation>
</comment>
<feature type="transmembrane region" description="Helical" evidence="5">
    <location>
        <begin position="93"/>
        <end position="111"/>
    </location>
</feature>
<keyword evidence="3 5" id="KW-1133">Transmembrane helix</keyword>
<protein>
    <submittedName>
        <fullName evidence="6">ABC transporter permease</fullName>
    </submittedName>
</protein>